<name>A0A8C5YPP3_MARMA</name>
<protein>
    <submittedName>
        <fullName evidence="1">Uncharacterized protein</fullName>
    </submittedName>
</protein>
<reference evidence="1" key="1">
    <citation type="submission" date="2025-08" db="UniProtKB">
        <authorList>
            <consortium name="Ensembl"/>
        </authorList>
    </citation>
    <scope>IDENTIFICATION</scope>
</reference>
<reference evidence="1" key="2">
    <citation type="submission" date="2025-09" db="UniProtKB">
        <authorList>
            <consortium name="Ensembl"/>
        </authorList>
    </citation>
    <scope>IDENTIFICATION</scope>
</reference>
<organism evidence="1 2">
    <name type="scientific">Marmota marmota marmota</name>
    <name type="common">Alpine marmot</name>
    <dbReference type="NCBI Taxonomy" id="9994"/>
    <lineage>
        <taxon>Eukaryota</taxon>
        <taxon>Metazoa</taxon>
        <taxon>Chordata</taxon>
        <taxon>Craniata</taxon>
        <taxon>Vertebrata</taxon>
        <taxon>Euteleostomi</taxon>
        <taxon>Mammalia</taxon>
        <taxon>Eutheria</taxon>
        <taxon>Euarchontoglires</taxon>
        <taxon>Glires</taxon>
        <taxon>Rodentia</taxon>
        <taxon>Sciuromorpha</taxon>
        <taxon>Sciuridae</taxon>
        <taxon>Xerinae</taxon>
        <taxon>Marmotini</taxon>
        <taxon>Marmota</taxon>
    </lineage>
</organism>
<accession>A0A8C5YPP3</accession>
<evidence type="ECO:0000313" key="1">
    <source>
        <dbReference type="Ensembl" id="ENSMMMP00000002129.1"/>
    </source>
</evidence>
<keyword evidence="2" id="KW-1185">Reference proteome</keyword>
<dbReference type="GeneTree" id="ENSGT00400000024767"/>
<dbReference type="Proteomes" id="UP000694407">
    <property type="component" value="Unplaced"/>
</dbReference>
<sequence>MPCTVMSCWVLGSERKFHTGTGVTLITPNTLQAAVVINVTDAGGTYIVHFSMGELCAFNIHFNLLCQ</sequence>
<evidence type="ECO:0000313" key="2">
    <source>
        <dbReference type="Proteomes" id="UP000694407"/>
    </source>
</evidence>
<dbReference type="Ensembl" id="ENSMMMT00000002384.1">
    <property type="protein sequence ID" value="ENSMMMP00000002129.1"/>
    <property type="gene ID" value="ENSMMMG00000001959.1"/>
</dbReference>
<dbReference type="AlphaFoldDB" id="A0A8C5YPP3"/>
<proteinExistence type="predicted"/>